<dbReference type="GeneID" id="93686448"/>
<feature type="domain" description="Bacterial surface antigen (D15)" evidence="6">
    <location>
        <begin position="449"/>
        <end position="782"/>
    </location>
</feature>
<dbReference type="Proteomes" id="UP001238601">
    <property type="component" value="Unassembled WGS sequence"/>
</dbReference>
<evidence type="ECO:0000256" key="3">
    <source>
        <dbReference type="ARBA" id="ARBA00023136"/>
    </source>
</evidence>
<evidence type="ECO:0000313" key="8">
    <source>
        <dbReference type="Proteomes" id="UP001238601"/>
    </source>
</evidence>
<organism evidence="7 8">
    <name type="scientific">Qipengyuania citrea</name>
    <dbReference type="NCBI Taxonomy" id="225971"/>
    <lineage>
        <taxon>Bacteria</taxon>
        <taxon>Pseudomonadati</taxon>
        <taxon>Pseudomonadota</taxon>
        <taxon>Alphaproteobacteria</taxon>
        <taxon>Sphingomonadales</taxon>
        <taxon>Erythrobacteraceae</taxon>
        <taxon>Qipengyuania</taxon>
    </lineage>
</organism>
<keyword evidence="5" id="KW-0732">Signal</keyword>
<evidence type="ECO:0000256" key="4">
    <source>
        <dbReference type="SAM" id="MobiDB-lite"/>
    </source>
</evidence>
<feature type="signal peptide" evidence="5">
    <location>
        <begin position="1"/>
        <end position="48"/>
    </location>
</feature>
<reference evidence="7 8" key="1">
    <citation type="submission" date="2023-07" db="EMBL/GenBank/DDBJ databases">
        <title>Genomic Encyclopedia of Type Strains, Phase IV (KMG-IV): sequencing the most valuable type-strain genomes for metagenomic binning, comparative biology and taxonomic classification.</title>
        <authorList>
            <person name="Goeker M."/>
        </authorList>
    </citation>
    <scope>NUCLEOTIDE SEQUENCE [LARGE SCALE GENOMIC DNA]</scope>
    <source>
        <strain evidence="7 8">DSM 14432</strain>
    </source>
</reference>
<keyword evidence="3" id="KW-0472">Membrane</keyword>
<evidence type="ECO:0000256" key="2">
    <source>
        <dbReference type="ARBA" id="ARBA00022452"/>
    </source>
</evidence>
<evidence type="ECO:0000259" key="6">
    <source>
        <dbReference type="Pfam" id="PF01103"/>
    </source>
</evidence>
<accession>A0ABU0NA42</accession>
<evidence type="ECO:0000313" key="7">
    <source>
        <dbReference type="EMBL" id="MDQ0566087.1"/>
    </source>
</evidence>
<dbReference type="EMBL" id="JAUSWK010000002">
    <property type="protein sequence ID" value="MDQ0566087.1"/>
    <property type="molecule type" value="Genomic_DNA"/>
</dbReference>
<dbReference type="InterPro" id="IPR039910">
    <property type="entry name" value="D15-like"/>
</dbReference>
<name>A0ABU0NA42_9SPHN</name>
<proteinExistence type="predicted"/>
<gene>
    <name evidence="7" type="ORF">QOZ97_001620</name>
</gene>
<dbReference type="InterPro" id="IPR000184">
    <property type="entry name" value="Bac_surfAg_D15"/>
</dbReference>
<evidence type="ECO:0000256" key="5">
    <source>
        <dbReference type="SAM" id="SignalP"/>
    </source>
</evidence>
<dbReference type="PANTHER" id="PTHR12815">
    <property type="entry name" value="SORTING AND ASSEMBLY MACHINERY SAMM50 PROTEIN FAMILY MEMBER"/>
    <property type="match status" value="1"/>
</dbReference>
<feature type="chain" id="PRO_5046666774" evidence="5">
    <location>
        <begin position="49"/>
        <end position="782"/>
    </location>
</feature>
<keyword evidence="2" id="KW-0812">Transmembrane</keyword>
<dbReference type="PANTHER" id="PTHR12815:SF42">
    <property type="entry name" value="BACTERIAL SURFACE ANTIGEN (D15) DOMAIN-CONTAINING PROTEIN"/>
    <property type="match status" value="1"/>
</dbReference>
<comment type="subcellular location">
    <subcellularLocation>
        <location evidence="1">Membrane</location>
    </subcellularLocation>
</comment>
<comment type="caution">
    <text evidence="7">The sequence shown here is derived from an EMBL/GenBank/DDBJ whole genome shotgun (WGS) entry which is preliminary data.</text>
</comment>
<keyword evidence="2" id="KW-1134">Transmembrane beta strand</keyword>
<dbReference type="RefSeq" id="WP_307019752.1">
    <property type="nucleotide sequence ID" value="NZ_JAUSWK010000002.1"/>
</dbReference>
<dbReference type="Pfam" id="PF01103">
    <property type="entry name" value="Omp85"/>
    <property type="match status" value="1"/>
</dbReference>
<protein>
    <submittedName>
        <fullName evidence="7">Translocation and assembly module TamA</fullName>
    </submittedName>
</protein>
<dbReference type="Gene3D" id="2.40.160.50">
    <property type="entry name" value="membrane protein fhac: a member of the omp85/tpsb transporter family"/>
    <property type="match status" value="1"/>
</dbReference>
<feature type="region of interest" description="Disordered" evidence="4">
    <location>
        <begin position="49"/>
        <end position="71"/>
    </location>
</feature>
<sequence length="782" mass="84391">MHLGSLSMVVDNLPLVQTPPRKNRAPVRPYAVSMLASALAIVANPALAQDVEPTGDDPSELPVPVPPADADLPELDPVITDEEFQDTIPELDPSSDPELDAPIESIEEFERRIAAEQADGNPAAGQAPPLNDPSLADGDTVEEIGDAPVRDAELVAPLPPLEQFEVEPVEFAQDESDEEVVEIAYSVQVNGLDAADEQTDTSLRGQFDDLSALEDGDGEAANVAQVSARLTEDSALMQRILAAEGWYEARATTRVDRSNEPGGQPLTAVIDVLPGPRYVFSDILIDAPPTEPANLIRDNLALKIGEPIIATRVQGAEAQVAVTLPQNGYPFAEIGQRDILLDQETGDGVYTLPVTTGPRSRFGEIRTTGNLAFDAEHVEVLARFERGELYDSRMVDDLRQALVATGLFNTVSVLPEQSGEAAGDGTEYASILVEQDAGPPRTLAGSAGFGTGQGFRIEGSWTHRNLFPPEGALIARAVAGTQEQGAGLTFRRSNAGRRDRTFQASAEALHSNYDAYEAFTGRLSALVSYDSTNIWQKPFTYAYGAQLIGTNEQDYDLALGELDRRTFFIGGLIGQVGIDRTDSLLDAREGFRITALVEPEGSLEDGFTPYVRARVDGSAYFSPTDAITLAGRVRFGTIQGIDRFDLAPSRRFYSGGGGSVRGFGYQQLGPRVVYPDPDFEPDPDEPDEEAPLIYRPLGGRSLNEAAAEVRYRFGNFGVVGFVDVGQVYESTVPDFSDLRFGAGVGGRYYTNFGPLRLDVAMPLDRREGESKFAVYVSIGQAF</sequence>
<evidence type="ECO:0000256" key="1">
    <source>
        <dbReference type="ARBA" id="ARBA00004370"/>
    </source>
</evidence>
<keyword evidence="8" id="KW-1185">Reference proteome</keyword>
<dbReference type="Gene3D" id="3.10.20.310">
    <property type="entry name" value="membrane protein fhac"/>
    <property type="match status" value="1"/>
</dbReference>